<dbReference type="CDD" id="cd00798">
    <property type="entry name" value="INT_XerDC_C"/>
    <property type="match status" value="1"/>
</dbReference>
<protein>
    <recommendedName>
        <fullName evidence="4 12">Tyrosine recombinase XerD</fullName>
    </recommendedName>
</protein>
<dbReference type="InterPro" id="IPR002104">
    <property type="entry name" value="Integrase_catalytic"/>
</dbReference>
<keyword evidence="11 12" id="KW-0131">Cell cycle</keyword>
<evidence type="ECO:0000256" key="9">
    <source>
        <dbReference type="ARBA" id="ARBA00023125"/>
    </source>
</evidence>
<evidence type="ECO:0000313" key="15">
    <source>
        <dbReference type="EMBL" id="MFD2611945.1"/>
    </source>
</evidence>
<dbReference type="RefSeq" id="WP_377601053.1">
    <property type="nucleotide sequence ID" value="NZ_JBHUME010000005.1"/>
</dbReference>
<gene>
    <name evidence="12 15" type="primary">xerD</name>
    <name evidence="15" type="ORF">ACFSUF_05840</name>
</gene>
<evidence type="ECO:0000256" key="12">
    <source>
        <dbReference type="HAMAP-Rule" id="MF_01807"/>
    </source>
</evidence>
<comment type="subcellular location">
    <subcellularLocation>
        <location evidence="1 12">Cytoplasm</location>
    </subcellularLocation>
</comment>
<sequence length="299" mass="34132">MMNDLHTFIHYLSVERGLSRNTLESYERDITKYIEFLAKEGITAWEQVTKAQIISYMLKLRQLGRASATISRTLIAVRSFHQFLVRERITAGDPTLNMETPRQEKRLPKVLSIAEVETLLEAPETSTPAGLRDKAMLEVLYATGIRVSELISLDVDSVNLPMGFVRCIGKGSKERIIPLGRIAGECLDVYIQTMRPQLLKSNRDEPSLFLNHHGARLTRQGFWKIIKKHAKEVSIMKEITPHTLRHSFATHLLENGADLRAVQEMLGHADISTTQIYTHVTKSKMKEVYDRTHPRAKMN</sequence>
<dbReference type="SUPFAM" id="SSF47823">
    <property type="entry name" value="lambda integrase-like, N-terminal domain"/>
    <property type="match status" value="1"/>
</dbReference>
<feature type="active site" evidence="12">
    <location>
        <position position="242"/>
    </location>
</feature>
<dbReference type="PROSITE" id="PS51900">
    <property type="entry name" value="CB"/>
    <property type="match status" value="1"/>
</dbReference>
<evidence type="ECO:0000256" key="4">
    <source>
        <dbReference type="ARBA" id="ARBA00015810"/>
    </source>
</evidence>
<keyword evidence="9 12" id="KW-0238">DNA-binding</keyword>
<comment type="subunit">
    <text evidence="12">Forms a cyclic heterotetrameric complex composed of two molecules of XerC and two molecules of XerD.</text>
</comment>
<dbReference type="Pfam" id="PF02899">
    <property type="entry name" value="Phage_int_SAM_1"/>
    <property type="match status" value="1"/>
</dbReference>
<dbReference type="NCBIfam" id="TIGR02225">
    <property type="entry name" value="recomb_XerD"/>
    <property type="match status" value="1"/>
</dbReference>
<keyword evidence="16" id="KW-1185">Reference proteome</keyword>
<feature type="active site" evidence="12">
    <location>
        <position position="268"/>
    </location>
</feature>
<dbReference type="InterPro" id="IPR050090">
    <property type="entry name" value="Tyrosine_recombinase_XerCD"/>
</dbReference>
<dbReference type="NCBIfam" id="NF040815">
    <property type="entry name" value="recomb_XerA_Arch"/>
    <property type="match status" value="1"/>
</dbReference>
<feature type="domain" description="Tyr recombinase" evidence="13">
    <location>
        <begin position="106"/>
        <end position="290"/>
    </location>
</feature>
<evidence type="ECO:0000256" key="8">
    <source>
        <dbReference type="ARBA" id="ARBA00022908"/>
    </source>
</evidence>
<evidence type="ECO:0000313" key="16">
    <source>
        <dbReference type="Proteomes" id="UP001597541"/>
    </source>
</evidence>
<feature type="active site" evidence="12">
    <location>
        <position position="245"/>
    </location>
</feature>
<evidence type="ECO:0000256" key="5">
    <source>
        <dbReference type="ARBA" id="ARBA00022490"/>
    </source>
</evidence>
<feature type="active site" evidence="12">
    <location>
        <position position="146"/>
    </location>
</feature>
<evidence type="ECO:0000259" key="14">
    <source>
        <dbReference type="PROSITE" id="PS51900"/>
    </source>
</evidence>
<dbReference type="InterPro" id="IPR011010">
    <property type="entry name" value="DNA_brk_join_enz"/>
</dbReference>
<reference evidence="16" key="1">
    <citation type="journal article" date="2019" name="Int. J. Syst. Evol. Microbiol.">
        <title>The Global Catalogue of Microorganisms (GCM) 10K type strain sequencing project: providing services to taxonomists for standard genome sequencing and annotation.</title>
        <authorList>
            <consortium name="The Broad Institute Genomics Platform"/>
            <consortium name="The Broad Institute Genome Sequencing Center for Infectious Disease"/>
            <person name="Wu L."/>
            <person name="Ma J."/>
        </authorList>
    </citation>
    <scope>NUCLEOTIDE SEQUENCE [LARGE SCALE GENOMIC DNA]</scope>
    <source>
        <strain evidence="16">KCTC 3950</strain>
    </source>
</reference>
<dbReference type="HAMAP" id="MF_01808">
    <property type="entry name" value="Recomb_XerC_XerD"/>
    <property type="match status" value="1"/>
</dbReference>
<evidence type="ECO:0000259" key="13">
    <source>
        <dbReference type="PROSITE" id="PS51898"/>
    </source>
</evidence>
<dbReference type="SUPFAM" id="SSF56349">
    <property type="entry name" value="DNA breaking-rejoining enzymes"/>
    <property type="match status" value="1"/>
</dbReference>
<dbReference type="PANTHER" id="PTHR30349:SF81">
    <property type="entry name" value="TYROSINE RECOMBINASE XERC"/>
    <property type="match status" value="1"/>
</dbReference>
<keyword evidence="7 12" id="KW-0159">Chromosome partition</keyword>
<name>A0ABW5PBV5_9BACL</name>
<dbReference type="Pfam" id="PF00589">
    <property type="entry name" value="Phage_integrase"/>
    <property type="match status" value="1"/>
</dbReference>
<dbReference type="PROSITE" id="PS51898">
    <property type="entry name" value="TYR_RECOMBINASE"/>
    <property type="match status" value="1"/>
</dbReference>
<dbReference type="InterPro" id="IPR010998">
    <property type="entry name" value="Integrase_recombinase_N"/>
</dbReference>
<feature type="active site" evidence="12">
    <location>
        <position position="170"/>
    </location>
</feature>
<evidence type="ECO:0000256" key="3">
    <source>
        <dbReference type="ARBA" id="ARBA00010450"/>
    </source>
</evidence>
<evidence type="ECO:0000256" key="1">
    <source>
        <dbReference type="ARBA" id="ARBA00004496"/>
    </source>
</evidence>
<evidence type="ECO:0000256" key="7">
    <source>
        <dbReference type="ARBA" id="ARBA00022829"/>
    </source>
</evidence>
<evidence type="ECO:0000256" key="6">
    <source>
        <dbReference type="ARBA" id="ARBA00022618"/>
    </source>
</evidence>
<comment type="similarity">
    <text evidence="2">Belongs to the 'phage' integrase family. XerC subfamily.</text>
</comment>
<dbReference type="InterPro" id="IPR013762">
    <property type="entry name" value="Integrase-like_cat_sf"/>
</dbReference>
<dbReference type="NCBIfam" id="TIGR02224">
    <property type="entry name" value="recomb_XerC"/>
    <property type="match status" value="1"/>
</dbReference>
<dbReference type="InterPro" id="IPR011931">
    <property type="entry name" value="Recomb_XerC"/>
</dbReference>
<evidence type="ECO:0000256" key="11">
    <source>
        <dbReference type="ARBA" id="ARBA00023306"/>
    </source>
</evidence>
<keyword evidence="6 12" id="KW-0132">Cell division</keyword>
<feature type="active site" description="O-(3'-phospho-DNA)-tyrosine intermediate" evidence="12">
    <location>
        <position position="277"/>
    </location>
</feature>
<dbReference type="Proteomes" id="UP001597541">
    <property type="component" value="Unassembled WGS sequence"/>
</dbReference>
<dbReference type="InterPro" id="IPR011932">
    <property type="entry name" value="Recomb_XerD"/>
</dbReference>
<dbReference type="InterPro" id="IPR023009">
    <property type="entry name" value="Tyrosine_recombinase_XerC/XerD"/>
</dbReference>
<feature type="domain" description="Core-binding (CB)" evidence="14">
    <location>
        <begin position="1"/>
        <end position="85"/>
    </location>
</feature>
<dbReference type="PANTHER" id="PTHR30349">
    <property type="entry name" value="PHAGE INTEGRASE-RELATED"/>
    <property type="match status" value="1"/>
</dbReference>
<comment type="caution">
    <text evidence="15">The sequence shown here is derived from an EMBL/GenBank/DDBJ whole genome shotgun (WGS) entry which is preliminary data.</text>
</comment>
<dbReference type="Gene3D" id="1.10.443.10">
    <property type="entry name" value="Intergrase catalytic core"/>
    <property type="match status" value="1"/>
</dbReference>
<proteinExistence type="inferred from homology"/>
<comment type="similarity">
    <text evidence="3 12">Belongs to the 'phage' integrase family. XerD subfamily.</text>
</comment>
<evidence type="ECO:0000256" key="2">
    <source>
        <dbReference type="ARBA" id="ARBA00006657"/>
    </source>
</evidence>
<keyword evidence="10 12" id="KW-0233">DNA recombination</keyword>
<comment type="function">
    <text evidence="12">Site-specific tyrosine recombinase, which acts by catalyzing the cutting and rejoining of the recombining DNA molecules. The XerC-XerD complex is essential to convert dimers of the bacterial chromosome into monomers to permit their segregation at cell division. It also contributes to the segregational stability of plasmids.</text>
</comment>
<dbReference type="EMBL" id="JBHUME010000005">
    <property type="protein sequence ID" value="MFD2611945.1"/>
    <property type="molecule type" value="Genomic_DNA"/>
</dbReference>
<accession>A0ABW5PBV5</accession>
<dbReference type="HAMAP" id="MF_01807">
    <property type="entry name" value="Recomb_XerD"/>
    <property type="match status" value="1"/>
</dbReference>
<dbReference type="NCBIfam" id="NF001399">
    <property type="entry name" value="PRK00283.1"/>
    <property type="match status" value="1"/>
</dbReference>
<keyword evidence="5 12" id="KW-0963">Cytoplasm</keyword>
<dbReference type="Gene3D" id="1.10.150.130">
    <property type="match status" value="1"/>
</dbReference>
<dbReference type="InterPro" id="IPR004107">
    <property type="entry name" value="Integrase_SAM-like_N"/>
</dbReference>
<organism evidence="15 16">
    <name type="scientific">Paenibacillus gansuensis</name>
    <dbReference type="NCBI Taxonomy" id="306542"/>
    <lineage>
        <taxon>Bacteria</taxon>
        <taxon>Bacillati</taxon>
        <taxon>Bacillota</taxon>
        <taxon>Bacilli</taxon>
        <taxon>Bacillales</taxon>
        <taxon>Paenibacillaceae</taxon>
        <taxon>Paenibacillus</taxon>
    </lineage>
</organism>
<evidence type="ECO:0000256" key="10">
    <source>
        <dbReference type="ARBA" id="ARBA00023172"/>
    </source>
</evidence>
<dbReference type="InterPro" id="IPR044068">
    <property type="entry name" value="CB"/>
</dbReference>
<keyword evidence="8 12" id="KW-0229">DNA integration</keyword>